<dbReference type="Proteomes" id="UP000297597">
    <property type="component" value="Unassembled WGS sequence"/>
</dbReference>
<protein>
    <recommendedName>
        <fullName evidence="7">DUF86 domain-containing protein</fullName>
    </recommendedName>
</protein>
<keyword evidence="6" id="KW-1185">Reference proteome</keyword>
<dbReference type="AlphaFoldDB" id="A0A4Y7RJS4"/>
<accession>A0A4Y7RJS4</accession>
<dbReference type="InterPro" id="IPR052379">
    <property type="entry name" value="Type_VII_TA_RNase"/>
</dbReference>
<dbReference type="GO" id="GO:0016787">
    <property type="term" value="F:hydrolase activity"/>
    <property type="evidence" value="ECO:0007669"/>
    <property type="project" value="UniProtKB-KW"/>
</dbReference>
<evidence type="ECO:0000256" key="4">
    <source>
        <dbReference type="ARBA" id="ARBA00024207"/>
    </source>
</evidence>
<dbReference type="OrthoDB" id="9796612at2"/>
<sequence length="142" mass="16436">MAINEDRVRKLSHEFKKALTRLKALSSLPKEDFVNDPDKVGSAKYHFLVAIESAIDLCNHIIAKNNYRPPEDYADTFRVMGEAKVFDGAFVKELVSMAKFRNRLVHIYWAVDDELLYNILTVNLVDIERFLKELGTFLKMNI</sequence>
<keyword evidence="3" id="KW-0378">Hydrolase</keyword>
<dbReference type="RefSeq" id="WP_134215309.1">
    <property type="nucleotide sequence ID" value="NZ_QFFZ01000054.1"/>
</dbReference>
<evidence type="ECO:0000256" key="3">
    <source>
        <dbReference type="ARBA" id="ARBA00022801"/>
    </source>
</evidence>
<dbReference type="GO" id="GO:0004540">
    <property type="term" value="F:RNA nuclease activity"/>
    <property type="evidence" value="ECO:0007669"/>
    <property type="project" value="InterPro"/>
</dbReference>
<dbReference type="NCBIfam" id="NF047751">
    <property type="entry name" value="HepT_toxin"/>
    <property type="match status" value="1"/>
</dbReference>
<keyword evidence="1" id="KW-1277">Toxin-antitoxin system</keyword>
<name>A0A4Y7RJS4_9FIRM</name>
<evidence type="ECO:0000313" key="5">
    <source>
        <dbReference type="EMBL" id="TEB09248.1"/>
    </source>
</evidence>
<dbReference type="PANTHER" id="PTHR33397:SF5">
    <property type="entry name" value="RNASE YUTE-RELATED"/>
    <property type="match status" value="1"/>
</dbReference>
<dbReference type="Pfam" id="PF01934">
    <property type="entry name" value="HepT-like"/>
    <property type="match status" value="1"/>
</dbReference>
<dbReference type="Gene3D" id="1.20.120.580">
    <property type="entry name" value="bsu32300-like"/>
    <property type="match status" value="1"/>
</dbReference>
<evidence type="ECO:0000313" key="6">
    <source>
        <dbReference type="Proteomes" id="UP000297597"/>
    </source>
</evidence>
<comment type="similarity">
    <text evidence="4">Belongs to the HepT RNase toxin family.</text>
</comment>
<dbReference type="InterPro" id="IPR008201">
    <property type="entry name" value="HepT-like"/>
</dbReference>
<reference evidence="5 6" key="1">
    <citation type="journal article" date="2018" name="Environ. Microbiol.">
        <title>Novel energy conservation strategies and behaviour of Pelotomaculum schinkii driving syntrophic propionate catabolism.</title>
        <authorList>
            <person name="Hidalgo-Ahumada C.A.P."/>
            <person name="Nobu M.K."/>
            <person name="Narihiro T."/>
            <person name="Tamaki H."/>
            <person name="Liu W.T."/>
            <person name="Kamagata Y."/>
            <person name="Stams A.J.M."/>
            <person name="Imachi H."/>
            <person name="Sousa D.Z."/>
        </authorList>
    </citation>
    <scope>NUCLEOTIDE SEQUENCE [LARGE SCALE GENOMIC DNA]</scope>
    <source>
        <strain evidence="5 6">MGP</strain>
    </source>
</reference>
<dbReference type="InterPro" id="IPR037038">
    <property type="entry name" value="HepT-like_sf"/>
</dbReference>
<dbReference type="PANTHER" id="PTHR33397">
    <property type="entry name" value="UPF0331 PROTEIN YUTE"/>
    <property type="match status" value="1"/>
</dbReference>
<gene>
    <name evidence="5" type="ORF">Pmgp_03287</name>
</gene>
<comment type="caution">
    <text evidence="5">The sequence shown here is derived from an EMBL/GenBank/DDBJ whole genome shotgun (WGS) entry which is preliminary data.</text>
</comment>
<keyword evidence="2" id="KW-0540">Nuclease</keyword>
<evidence type="ECO:0000256" key="2">
    <source>
        <dbReference type="ARBA" id="ARBA00022722"/>
    </source>
</evidence>
<evidence type="ECO:0000256" key="1">
    <source>
        <dbReference type="ARBA" id="ARBA00022649"/>
    </source>
</evidence>
<proteinExistence type="inferred from homology"/>
<organism evidence="5 6">
    <name type="scientific">Pelotomaculum propionicicum</name>
    <dbReference type="NCBI Taxonomy" id="258475"/>
    <lineage>
        <taxon>Bacteria</taxon>
        <taxon>Bacillati</taxon>
        <taxon>Bacillota</taxon>
        <taxon>Clostridia</taxon>
        <taxon>Eubacteriales</taxon>
        <taxon>Desulfotomaculaceae</taxon>
        <taxon>Pelotomaculum</taxon>
    </lineage>
</organism>
<evidence type="ECO:0008006" key="7">
    <source>
        <dbReference type="Google" id="ProtNLM"/>
    </source>
</evidence>
<dbReference type="GO" id="GO:0110001">
    <property type="term" value="C:toxin-antitoxin complex"/>
    <property type="evidence" value="ECO:0007669"/>
    <property type="project" value="InterPro"/>
</dbReference>
<dbReference type="EMBL" id="QFFZ01000054">
    <property type="protein sequence ID" value="TEB09248.1"/>
    <property type="molecule type" value="Genomic_DNA"/>
</dbReference>